<feature type="compositionally biased region" description="Basic residues" evidence="1">
    <location>
        <begin position="379"/>
        <end position="411"/>
    </location>
</feature>
<organism evidence="2 3">
    <name type="scientific">Streptomyces cuspidosporus</name>
    <dbReference type="NCBI Taxonomy" id="66882"/>
    <lineage>
        <taxon>Bacteria</taxon>
        <taxon>Bacillati</taxon>
        <taxon>Actinomycetota</taxon>
        <taxon>Actinomycetes</taxon>
        <taxon>Kitasatosporales</taxon>
        <taxon>Streptomycetaceae</taxon>
        <taxon>Streptomyces</taxon>
    </lineage>
</organism>
<sequence length="625" mass="64917">MADEDPGNVITLPVINLAPPEDSPPAPDGGLPTLPGTPPAVPPGRVNLPSPDLDGDGDEDEDEDDPAPGMVAHAADAGSPVRGTASMAMVVMAGIAVAALRGAWNVAAYLKARREHHKAVADKARQDNAKGQAAAPKAEVGADAARRRGRIQSGPEYGRGVARGTARPGAVSSRMASGALARQQPKAVHPKAATVAGAAKSRMPDARRAADARKVARTEAAARTADKKPAGVSSSGGATKDPGTLGKLALARQARKNGDAIVARKADADRRKAGLAGRVSARKQGEKDADGKGIRRAAKDMARKGRSGKPDGTKKHDKDDGAPKVDLTKKPKSDKGRDDPPKASKGRKKPGPSSSHTPGGEPGSRPWRERAKAGNTKPGTKKRRKARKAPPTGGRRRPFGGSRKRGAHSRQRPQDAPRTDGEWLRPPPGWKVGYSVTITRPDRERPKPQPAAISRGRQALPAATSSAASAAGTTPGPTGPAAPQKGPRPMGGAPAVRTTQFTDAELTVYDVIDSDEDMAEEIMAGAEHAKVVADRCEQLTSTLEALRAELIGKKVPGVLVGWTARLIERAGVVQGKAEGLAAALPRASEAIATAGQRAAEADKHRADAVKDAGHVAPAEREYHQE</sequence>
<feature type="compositionally biased region" description="Basic and acidic residues" evidence="1">
    <location>
        <begin position="202"/>
        <end position="217"/>
    </location>
</feature>
<dbReference type="RefSeq" id="WP_346173798.1">
    <property type="nucleotide sequence ID" value="NZ_BAAASD010000005.1"/>
</dbReference>
<evidence type="ECO:0000256" key="1">
    <source>
        <dbReference type="SAM" id="MobiDB-lite"/>
    </source>
</evidence>
<feature type="compositionally biased region" description="Basic and acidic residues" evidence="1">
    <location>
        <begin position="283"/>
        <end position="342"/>
    </location>
</feature>
<feature type="compositionally biased region" description="Low complexity" evidence="1">
    <location>
        <begin position="461"/>
        <end position="483"/>
    </location>
</feature>
<comment type="caution">
    <text evidence="2">The sequence shown here is derived from an EMBL/GenBank/DDBJ whole genome shotgun (WGS) entry which is preliminary data.</text>
</comment>
<dbReference type="EMBL" id="BAAASD010000005">
    <property type="protein sequence ID" value="GAA2333530.1"/>
    <property type="molecule type" value="Genomic_DNA"/>
</dbReference>
<evidence type="ECO:0008006" key="4">
    <source>
        <dbReference type="Google" id="ProtNLM"/>
    </source>
</evidence>
<accession>A0ABN3FMI5</accession>
<feature type="region of interest" description="Disordered" evidence="1">
    <location>
        <begin position="596"/>
        <end position="625"/>
    </location>
</feature>
<name>A0ABN3FMI5_9ACTN</name>
<feature type="compositionally biased region" description="Basic and acidic residues" evidence="1">
    <location>
        <begin position="599"/>
        <end position="625"/>
    </location>
</feature>
<feature type="region of interest" description="Disordered" evidence="1">
    <location>
        <begin position="1"/>
        <end position="78"/>
    </location>
</feature>
<proteinExistence type="predicted"/>
<feature type="region of interest" description="Disordered" evidence="1">
    <location>
        <begin position="123"/>
        <end position="499"/>
    </location>
</feature>
<gene>
    <name evidence="2" type="ORF">GCM10010246_16420</name>
</gene>
<feature type="compositionally biased region" description="Basic and acidic residues" evidence="1">
    <location>
        <begin position="412"/>
        <end position="423"/>
    </location>
</feature>
<reference evidence="2 3" key="1">
    <citation type="journal article" date="2019" name="Int. J. Syst. Evol. Microbiol.">
        <title>The Global Catalogue of Microorganisms (GCM) 10K type strain sequencing project: providing services to taxonomists for standard genome sequencing and annotation.</title>
        <authorList>
            <consortium name="The Broad Institute Genomics Platform"/>
            <consortium name="The Broad Institute Genome Sequencing Center for Infectious Disease"/>
            <person name="Wu L."/>
            <person name="Ma J."/>
        </authorList>
    </citation>
    <scope>NUCLEOTIDE SEQUENCE [LARGE SCALE GENOMIC DNA]</scope>
    <source>
        <strain evidence="2 3">JCM 4316</strain>
    </source>
</reference>
<protein>
    <recommendedName>
        <fullName evidence="4">ATP/GTP-binding protein</fullName>
    </recommendedName>
</protein>
<feature type="compositionally biased region" description="Basic and acidic residues" evidence="1">
    <location>
        <begin position="256"/>
        <end position="272"/>
    </location>
</feature>
<evidence type="ECO:0000313" key="2">
    <source>
        <dbReference type="EMBL" id="GAA2333530.1"/>
    </source>
</evidence>
<dbReference type="Proteomes" id="UP001500253">
    <property type="component" value="Unassembled WGS sequence"/>
</dbReference>
<evidence type="ECO:0000313" key="3">
    <source>
        <dbReference type="Proteomes" id="UP001500253"/>
    </source>
</evidence>
<keyword evidence="3" id="KW-1185">Reference proteome</keyword>
<feature type="compositionally biased region" description="Acidic residues" evidence="1">
    <location>
        <begin position="53"/>
        <end position="66"/>
    </location>
</feature>